<organism evidence="1 2">
    <name type="scientific">Peribacillus simplex</name>
    <dbReference type="NCBI Taxonomy" id="1478"/>
    <lineage>
        <taxon>Bacteria</taxon>
        <taxon>Bacillati</taxon>
        <taxon>Bacillota</taxon>
        <taxon>Bacilli</taxon>
        <taxon>Bacillales</taxon>
        <taxon>Bacillaceae</taxon>
        <taxon>Peribacillus</taxon>
    </lineage>
</organism>
<dbReference type="Proteomes" id="UP000789326">
    <property type="component" value="Unassembled WGS sequence"/>
</dbReference>
<gene>
    <name evidence="1" type="ORF">SRABI133_03897</name>
</gene>
<evidence type="ECO:0000313" key="1">
    <source>
        <dbReference type="EMBL" id="CAH0279414.1"/>
    </source>
</evidence>
<dbReference type="AlphaFoldDB" id="A0A9W4L4L8"/>
<name>A0A9W4L4L8_9BACI</name>
<comment type="caution">
    <text evidence="1">The sequence shown here is derived from an EMBL/GenBank/DDBJ whole genome shotgun (WGS) entry which is preliminary data.</text>
</comment>
<accession>A0A9W4L4L8</accession>
<protein>
    <submittedName>
        <fullName evidence="1">Uncharacterized protein</fullName>
    </submittedName>
</protein>
<evidence type="ECO:0000313" key="2">
    <source>
        <dbReference type="Proteomes" id="UP000789326"/>
    </source>
</evidence>
<reference evidence="1" key="1">
    <citation type="submission" date="2021-11" db="EMBL/GenBank/DDBJ databases">
        <authorList>
            <person name="Bulgarelli D."/>
        </authorList>
    </citation>
    <scope>NUCLEOTIDE SEQUENCE</scope>
    <source>
        <strain evidence="1">Bi133</strain>
    </source>
</reference>
<proteinExistence type="predicted"/>
<sequence length="43" mass="5048">MLNLYILISEIEDLLNCYKIQKNGLTLVKMEAYNQRKISNSKT</sequence>
<dbReference type="EMBL" id="CAKKMG010000072">
    <property type="protein sequence ID" value="CAH0279414.1"/>
    <property type="molecule type" value="Genomic_DNA"/>
</dbReference>